<keyword evidence="4 5" id="KW-0472">Membrane</keyword>
<keyword evidence="2 5" id="KW-0812">Transmembrane</keyword>
<comment type="caution">
    <text evidence="6">The sequence shown here is derived from an EMBL/GenBank/DDBJ whole genome shotgun (WGS) entry which is preliminary data.</text>
</comment>
<feature type="non-terminal residue" evidence="6">
    <location>
        <position position="77"/>
    </location>
</feature>
<name>A0A7K4ZQH4_9AVES</name>
<dbReference type="OrthoDB" id="9947540at2759"/>
<dbReference type="GO" id="GO:0016020">
    <property type="term" value="C:membrane"/>
    <property type="evidence" value="ECO:0007669"/>
    <property type="project" value="UniProtKB-SubCell"/>
</dbReference>
<reference evidence="6 7" key="1">
    <citation type="submission" date="2019-09" db="EMBL/GenBank/DDBJ databases">
        <title>Bird 10,000 Genomes (B10K) Project - Family phase.</title>
        <authorList>
            <person name="Zhang G."/>
        </authorList>
    </citation>
    <scope>NUCLEOTIDE SEQUENCE [LARGE SCALE GENOMIC DNA]</scope>
    <source>
        <strain evidence="6">B10K-DU-017-25</strain>
        <tissue evidence="6">Mixed tissue sample</tissue>
    </source>
</reference>
<dbReference type="PANTHER" id="PTHR16736">
    <property type="entry name" value="CORTEXIN-1-RELATED"/>
    <property type="match status" value="1"/>
</dbReference>
<protein>
    <submittedName>
        <fullName evidence="6">CTXN3 protein</fullName>
    </submittedName>
</protein>
<evidence type="ECO:0000256" key="2">
    <source>
        <dbReference type="ARBA" id="ARBA00022692"/>
    </source>
</evidence>
<dbReference type="Proteomes" id="UP000517892">
    <property type="component" value="Unassembled WGS sequence"/>
</dbReference>
<feature type="non-terminal residue" evidence="6">
    <location>
        <position position="1"/>
    </location>
</feature>
<dbReference type="PANTHER" id="PTHR16736:SF1">
    <property type="entry name" value="CORTEXIN-3"/>
    <property type="match status" value="1"/>
</dbReference>
<keyword evidence="7" id="KW-1185">Reference proteome</keyword>
<organism evidence="6 7">
    <name type="scientific">Centropus unirufus</name>
    <dbReference type="NCBI Taxonomy" id="1118519"/>
    <lineage>
        <taxon>Eukaryota</taxon>
        <taxon>Metazoa</taxon>
        <taxon>Chordata</taxon>
        <taxon>Craniata</taxon>
        <taxon>Vertebrata</taxon>
        <taxon>Euteleostomi</taxon>
        <taxon>Archelosauria</taxon>
        <taxon>Archosauria</taxon>
        <taxon>Dinosauria</taxon>
        <taxon>Saurischia</taxon>
        <taxon>Theropoda</taxon>
        <taxon>Coelurosauria</taxon>
        <taxon>Aves</taxon>
        <taxon>Neognathae</taxon>
        <taxon>Neoaves</taxon>
        <taxon>Otidimorphae</taxon>
        <taxon>Cuculiformes</taxon>
        <taxon>Centropidae</taxon>
        <taxon>Centropus</taxon>
    </lineage>
</organism>
<keyword evidence="3 5" id="KW-1133">Transmembrane helix</keyword>
<dbReference type="AlphaFoldDB" id="A0A7K4ZQH4"/>
<evidence type="ECO:0000313" key="6">
    <source>
        <dbReference type="EMBL" id="NWR73630.1"/>
    </source>
</evidence>
<evidence type="ECO:0000256" key="3">
    <source>
        <dbReference type="ARBA" id="ARBA00022989"/>
    </source>
</evidence>
<feature type="transmembrane region" description="Helical" evidence="5">
    <location>
        <begin position="26"/>
        <end position="49"/>
    </location>
</feature>
<evidence type="ECO:0000256" key="1">
    <source>
        <dbReference type="ARBA" id="ARBA00004167"/>
    </source>
</evidence>
<proteinExistence type="predicted"/>
<sequence length="77" mass="8663">EIFTATLVPSGNMTPNTSMNLEQKTMAAFVILLFLFLEILIVCGFQILFDPYWSMLISTWATGLDVLEKGQLDYILA</sequence>
<evidence type="ECO:0000256" key="4">
    <source>
        <dbReference type="ARBA" id="ARBA00023136"/>
    </source>
</evidence>
<accession>A0A7K4ZQH4</accession>
<dbReference type="EMBL" id="VYZI01000145">
    <property type="protein sequence ID" value="NWR73630.1"/>
    <property type="molecule type" value="Genomic_DNA"/>
</dbReference>
<dbReference type="Pfam" id="PF11057">
    <property type="entry name" value="Cortexin"/>
    <property type="match status" value="1"/>
</dbReference>
<evidence type="ECO:0000313" key="7">
    <source>
        <dbReference type="Proteomes" id="UP000517892"/>
    </source>
</evidence>
<dbReference type="InterPro" id="IPR020066">
    <property type="entry name" value="Cortexin"/>
</dbReference>
<gene>
    <name evidence="6" type="primary">Ctxn3</name>
    <name evidence="6" type="ORF">CENUNI_R00572</name>
</gene>
<comment type="subcellular location">
    <subcellularLocation>
        <location evidence="1">Membrane</location>
        <topology evidence="1">Single-pass membrane protein</topology>
    </subcellularLocation>
</comment>
<evidence type="ECO:0000256" key="5">
    <source>
        <dbReference type="SAM" id="Phobius"/>
    </source>
</evidence>